<gene>
    <name evidence="2" type="ORF">IscW_ISCW002286</name>
</gene>
<dbReference type="EMBL" id="ABJB010053286">
    <property type="status" value="NOT_ANNOTATED_CDS"/>
    <property type="molecule type" value="Genomic_DNA"/>
</dbReference>
<sequence>MLVVRFLAGVVTDLGLLVGVYFGMKALIIVNVVWKGTGALFDIIHGITYFPSGYGTYRINAYYRRLYIEEGKITTILTTETKSLK</sequence>
<dbReference type="EMBL" id="ABJB010603563">
    <property type="status" value="NOT_ANNOTATED_CDS"/>
    <property type="molecule type" value="Genomic_DNA"/>
</dbReference>
<dbReference type="InParanoid" id="B7P8F3"/>
<dbReference type="EnsemblMetazoa" id="ISCW002286-RA">
    <property type="protein sequence ID" value="ISCW002286-PA"/>
    <property type="gene ID" value="ISCW002286"/>
</dbReference>
<dbReference type="EMBL" id="DS656926">
    <property type="protein sequence ID" value="EEC02875.1"/>
    <property type="molecule type" value="Genomic_DNA"/>
</dbReference>
<organism>
    <name type="scientific">Ixodes scapularis</name>
    <name type="common">Black-legged tick</name>
    <name type="synonym">Deer tick</name>
    <dbReference type="NCBI Taxonomy" id="6945"/>
    <lineage>
        <taxon>Eukaryota</taxon>
        <taxon>Metazoa</taxon>
        <taxon>Ecdysozoa</taxon>
        <taxon>Arthropoda</taxon>
        <taxon>Chelicerata</taxon>
        <taxon>Arachnida</taxon>
        <taxon>Acari</taxon>
        <taxon>Parasitiformes</taxon>
        <taxon>Ixodida</taxon>
        <taxon>Ixodoidea</taxon>
        <taxon>Ixodidae</taxon>
        <taxon>Ixodinae</taxon>
        <taxon>Ixodes</taxon>
    </lineage>
</organism>
<dbReference type="EMBL" id="ABJB010244520">
    <property type="status" value="NOT_ANNOTATED_CDS"/>
    <property type="molecule type" value="Genomic_DNA"/>
</dbReference>
<dbReference type="PaxDb" id="6945-B7P8F3"/>
<protein>
    <submittedName>
        <fullName evidence="2 3">Uncharacterized protein</fullName>
    </submittedName>
</protein>
<evidence type="ECO:0000256" key="1">
    <source>
        <dbReference type="SAM" id="Phobius"/>
    </source>
</evidence>
<dbReference type="AlphaFoldDB" id="B7P8F3"/>
<dbReference type="VEuPathDB" id="VectorBase:ISCW002286"/>
<reference evidence="2 4" key="1">
    <citation type="submission" date="2008-03" db="EMBL/GenBank/DDBJ databases">
        <title>Annotation of Ixodes scapularis.</title>
        <authorList>
            <consortium name="Ixodes scapularis Genome Project Consortium"/>
            <person name="Caler E."/>
            <person name="Hannick L.I."/>
            <person name="Bidwell S."/>
            <person name="Joardar V."/>
            <person name="Thiagarajan M."/>
            <person name="Amedeo P."/>
            <person name="Galinsky K.J."/>
            <person name="Schobel S."/>
            <person name="Inman J."/>
            <person name="Hostetler J."/>
            <person name="Miller J."/>
            <person name="Hammond M."/>
            <person name="Megy K."/>
            <person name="Lawson D."/>
            <person name="Kodira C."/>
            <person name="Sutton G."/>
            <person name="Meyer J."/>
            <person name="Hill C.A."/>
            <person name="Birren B."/>
            <person name="Nene V."/>
            <person name="Collins F."/>
            <person name="Alarcon-Chaidez F."/>
            <person name="Wikel S."/>
            <person name="Strausberg R."/>
        </authorList>
    </citation>
    <scope>NUCLEOTIDE SEQUENCE [LARGE SCALE GENOMIC DNA]</scope>
    <source>
        <strain evidence="4">Wikel</strain>
        <strain evidence="2">Wikel colony</strain>
    </source>
</reference>
<dbReference type="EMBL" id="ABJB010012767">
    <property type="status" value="NOT_ANNOTATED_CDS"/>
    <property type="molecule type" value="Genomic_DNA"/>
</dbReference>
<accession>B7P8F3</accession>
<keyword evidence="1" id="KW-1133">Transmembrane helix</keyword>
<feature type="transmembrane region" description="Helical" evidence="1">
    <location>
        <begin position="6"/>
        <end position="34"/>
    </location>
</feature>
<evidence type="ECO:0000313" key="3">
    <source>
        <dbReference type="EnsemblMetazoa" id="ISCW002286-PA"/>
    </source>
</evidence>
<reference evidence="3" key="2">
    <citation type="submission" date="2020-05" db="UniProtKB">
        <authorList>
            <consortium name="EnsemblMetazoa"/>
        </authorList>
    </citation>
    <scope>IDENTIFICATION</scope>
    <source>
        <strain evidence="3">wikel</strain>
    </source>
</reference>
<name>B7P8F3_IXOSC</name>
<dbReference type="Proteomes" id="UP000001555">
    <property type="component" value="Unassembled WGS sequence"/>
</dbReference>
<keyword evidence="1" id="KW-0472">Membrane</keyword>
<dbReference type="EMBL" id="ABJB011027978">
    <property type="status" value="NOT_ANNOTATED_CDS"/>
    <property type="molecule type" value="Genomic_DNA"/>
</dbReference>
<evidence type="ECO:0000313" key="2">
    <source>
        <dbReference type="EMBL" id="EEC02875.1"/>
    </source>
</evidence>
<dbReference type="EMBL" id="ABJB010201380">
    <property type="status" value="NOT_ANNOTATED_CDS"/>
    <property type="molecule type" value="Genomic_DNA"/>
</dbReference>
<evidence type="ECO:0000313" key="4">
    <source>
        <dbReference type="Proteomes" id="UP000001555"/>
    </source>
</evidence>
<dbReference type="HOGENOM" id="CLU_2515142_0_0_1"/>
<proteinExistence type="predicted"/>
<keyword evidence="4" id="KW-1185">Reference proteome</keyword>
<dbReference type="EMBL" id="ABJB010414443">
    <property type="status" value="NOT_ANNOTATED_CDS"/>
    <property type="molecule type" value="Genomic_DNA"/>
</dbReference>
<keyword evidence="1" id="KW-0812">Transmembrane</keyword>